<dbReference type="GO" id="GO:0008270">
    <property type="term" value="F:zinc ion binding"/>
    <property type="evidence" value="ECO:0007669"/>
    <property type="project" value="UniProtKB-KW"/>
</dbReference>
<evidence type="ECO:0000256" key="4">
    <source>
        <dbReference type="SAM" id="Phobius"/>
    </source>
</evidence>
<dbReference type="PROSITE" id="PS50089">
    <property type="entry name" value="ZF_RING_2"/>
    <property type="match status" value="1"/>
</dbReference>
<dbReference type="Gene3D" id="3.30.40.10">
    <property type="entry name" value="Zinc/RING finger domain, C3HC4 (zinc finger)"/>
    <property type="match status" value="1"/>
</dbReference>
<accession>K1Q2L9</accession>
<keyword evidence="4" id="KW-0472">Membrane</keyword>
<proteinExistence type="predicted"/>
<feature type="transmembrane region" description="Helical" evidence="4">
    <location>
        <begin position="76"/>
        <end position="100"/>
    </location>
</feature>
<sequence>MSSSATVMSSVSGGSPDPPGGMGHRARHQRRGAGLEAYSCLCGSFILVLVTLLVVFVVGIIRSSMSEDGYEMGNMVFMALCIAIIVMLIVTSLACLSVSFDLFQKTGSSRGGAYYIVGWDMKILKQSGTDCPICWERMDSKQQLKAKLVCQHVFHHHCWQNYSKMTTAPAVCCPLCRATPIKFPGVERLKSDVKILVDRFRCFKRNNFPPDGDTHGKPLPSCHCTVECSRTVNSSESTDLNV</sequence>
<evidence type="ECO:0000256" key="1">
    <source>
        <dbReference type="ARBA" id="ARBA00022771"/>
    </source>
</evidence>
<protein>
    <submittedName>
        <fullName evidence="5">Uncharacterized protein</fullName>
    </submittedName>
</protein>
<evidence type="ECO:0000256" key="2">
    <source>
        <dbReference type="ARBA" id="ARBA00022833"/>
    </source>
</evidence>
<reference evidence="5" key="1">
    <citation type="journal article" date="2012" name="Nature">
        <title>The oyster genome reveals stress adaptation and complexity of shell formation.</title>
        <authorList>
            <person name="Zhang G."/>
            <person name="Fang X."/>
            <person name="Guo X."/>
            <person name="Li L."/>
            <person name="Luo R."/>
            <person name="Xu F."/>
            <person name="Yang P."/>
            <person name="Zhang L."/>
            <person name="Wang X."/>
            <person name="Qi H."/>
            <person name="Xiong Z."/>
            <person name="Que H."/>
            <person name="Xie Y."/>
            <person name="Holland P.W."/>
            <person name="Paps J."/>
            <person name="Zhu Y."/>
            <person name="Wu F."/>
            <person name="Chen Y."/>
            <person name="Wang J."/>
            <person name="Peng C."/>
            <person name="Meng J."/>
            <person name="Yang L."/>
            <person name="Liu J."/>
            <person name="Wen B."/>
            <person name="Zhang N."/>
            <person name="Huang Z."/>
            <person name="Zhu Q."/>
            <person name="Feng Y."/>
            <person name="Mount A."/>
            <person name="Hedgecock D."/>
            <person name="Xu Z."/>
            <person name="Liu Y."/>
            <person name="Domazet-Loso T."/>
            <person name="Du Y."/>
            <person name="Sun X."/>
            <person name="Zhang S."/>
            <person name="Liu B."/>
            <person name="Cheng P."/>
            <person name="Jiang X."/>
            <person name="Li J."/>
            <person name="Fan D."/>
            <person name="Wang W."/>
            <person name="Fu W."/>
            <person name="Wang T."/>
            <person name="Wang B."/>
            <person name="Zhang J."/>
            <person name="Peng Z."/>
            <person name="Li Y."/>
            <person name="Li N."/>
            <person name="Wang J."/>
            <person name="Chen M."/>
            <person name="He Y."/>
            <person name="Tan F."/>
            <person name="Song X."/>
            <person name="Zheng Q."/>
            <person name="Huang R."/>
            <person name="Yang H."/>
            <person name="Du X."/>
            <person name="Chen L."/>
            <person name="Yang M."/>
            <person name="Gaffney P.M."/>
            <person name="Wang S."/>
            <person name="Luo L."/>
            <person name="She Z."/>
            <person name="Ming Y."/>
            <person name="Huang W."/>
            <person name="Zhang S."/>
            <person name="Huang B."/>
            <person name="Zhang Y."/>
            <person name="Qu T."/>
            <person name="Ni P."/>
            <person name="Miao G."/>
            <person name="Wang J."/>
            <person name="Wang Q."/>
            <person name="Steinberg C.E."/>
            <person name="Wang H."/>
            <person name="Li N."/>
            <person name="Qian L."/>
            <person name="Zhang G."/>
            <person name="Li Y."/>
            <person name="Yang H."/>
            <person name="Liu X."/>
            <person name="Wang J."/>
            <person name="Yin Y."/>
            <person name="Wang J."/>
        </authorList>
    </citation>
    <scope>NUCLEOTIDE SEQUENCE [LARGE SCALE GENOMIC DNA]</scope>
    <source>
        <strain evidence="5">05x7-T-G4-1.051#20</strain>
    </source>
</reference>
<keyword evidence="1" id="KW-0863">Zinc-finger</keyword>
<keyword evidence="4" id="KW-1133">Transmembrane helix</keyword>
<dbReference type="InterPro" id="IPR013083">
    <property type="entry name" value="Znf_RING/FYVE/PHD"/>
</dbReference>
<feature type="transmembrane region" description="Helical" evidence="4">
    <location>
        <begin position="37"/>
        <end position="61"/>
    </location>
</feature>
<evidence type="ECO:0000256" key="3">
    <source>
        <dbReference type="SAM" id="MobiDB-lite"/>
    </source>
</evidence>
<evidence type="ECO:0000313" key="5">
    <source>
        <dbReference type="EMBL" id="EKC28193.1"/>
    </source>
</evidence>
<organism evidence="5">
    <name type="scientific">Magallana gigas</name>
    <name type="common">Pacific oyster</name>
    <name type="synonym">Crassostrea gigas</name>
    <dbReference type="NCBI Taxonomy" id="29159"/>
    <lineage>
        <taxon>Eukaryota</taxon>
        <taxon>Metazoa</taxon>
        <taxon>Spiralia</taxon>
        <taxon>Lophotrochozoa</taxon>
        <taxon>Mollusca</taxon>
        <taxon>Bivalvia</taxon>
        <taxon>Autobranchia</taxon>
        <taxon>Pteriomorphia</taxon>
        <taxon>Ostreida</taxon>
        <taxon>Ostreoidea</taxon>
        <taxon>Ostreidae</taxon>
        <taxon>Magallana</taxon>
    </lineage>
</organism>
<dbReference type="SUPFAM" id="SSF57850">
    <property type="entry name" value="RING/U-box"/>
    <property type="match status" value="1"/>
</dbReference>
<dbReference type="HOGENOM" id="CLU_1148149_0_0_1"/>
<dbReference type="InterPro" id="IPR001841">
    <property type="entry name" value="Znf_RING"/>
</dbReference>
<keyword evidence="2" id="KW-0862">Zinc</keyword>
<keyword evidence="4" id="KW-0812">Transmembrane</keyword>
<keyword evidence="1" id="KW-0479">Metal-binding</keyword>
<dbReference type="AlphaFoldDB" id="K1Q2L9"/>
<feature type="compositionally biased region" description="Low complexity" evidence="3">
    <location>
        <begin position="1"/>
        <end position="15"/>
    </location>
</feature>
<gene>
    <name evidence="5" type="ORF">CGI_10018384</name>
</gene>
<name>K1Q2L9_MAGGI</name>
<dbReference type="Pfam" id="PF13639">
    <property type="entry name" value="zf-RING_2"/>
    <property type="match status" value="1"/>
</dbReference>
<feature type="region of interest" description="Disordered" evidence="3">
    <location>
        <begin position="1"/>
        <end position="26"/>
    </location>
</feature>
<dbReference type="InParanoid" id="K1Q2L9"/>
<dbReference type="EMBL" id="JH817229">
    <property type="protein sequence ID" value="EKC28193.1"/>
    <property type="molecule type" value="Genomic_DNA"/>
</dbReference>